<name>M1PXI0_9CAUD</name>
<evidence type="ECO:0000313" key="1">
    <source>
        <dbReference type="EMBL" id="AGF91587.1"/>
    </source>
</evidence>
<organism evidence="1 2">
    <name type="scientific">Prochlorococcus phage P-SSP6</name>
    <dbReference type="NCBI Taxonomy" id="382275"/>
    <lineage>
        <taxon>Viruses</taxon>
        <taxon>Duplodnaviria</taxon>
        <taxon>Heunggongvirae</taxon>
        <taxon>Uroviricota</taxon>
        <taxon>Caudoviricetes</taxon>
        <taxon>Autographivirales</taxon>
        <taxon>Sechaudvirinae</taxon>
        <taxon>Tangaroavirus</taxon>
        <taxon>Tangaroavirus tv951510a</taxon>
    </lineage>
</organism>
<sequence length="506" mass="56912">MTAYKKQTRDVWFKGRQVYDPSQKMFEEARDASSKDQEFLRDFEARGKEYSRALDNWNKNQGLLDKERVDFFKTISKTIDTSVKNLVVDGMFLRDQAGVEQADRAWQALPFEQKQAIETEVNDLLKKQSDINWNRTSIAAELRKKGLNSYADFVDGQNSAYKTRIQLKILEQGLNNLPANLRTALGGNEQEFTFFNPNTQQIETFTADQVNSDPTTAGLKIQAIADSVTKDHYWTVNPQGIKNDILTSLMGDKVDDIKNKFIQENALQQKNDLISKNLTDMSGEIGAQLNLFSTWDGDSFTLTQGKADVLQNNIQNYLNTATAQYTAMGEANPSEKAREALKNSLVEYVTAQGGSQAQAAELLEDIFFGRGEVKILFKHHGTGKDVTLAELDPFRFGLAGSWKENLIGSDGAFVQGSQSIDQTELLADKGWIPSGKDANGKDVDYGKLYKKDGTINEQWKGTIQYDWAVRKRAGEKIPDAEIAKVMKDLYNYGITDQDALNTIRNF</sequence>
<dbReference type="Proteomes" id="UP000011837">
    <property type="component" value="Segment"/>
</dbReference>
<evidence type="ECO:0000313" key="2">
    <source>
        <dbReference type="Proteomes" id="UP000011837"/>
    </source>
</evidence>
<proteinExistence type="predicted"/>
<dbReference type="EMBL" id="HQ634152">
    <property type="protein sequence ID" value="AGF91587.1"/>
    <property type="molecule type" value="Genomic_DNA"/>
</dbReference>
<protein>
    <submittedName>
        <fullName evidence="1">Uncharacterized protein</fullName>
    </submittedName>
</protein>
<gene>
    <name evidence="1" type="ORF">PRUG_00030</name>
</gene>
<accession>M1PXI0</accession>
<reference evidence="1 2" key="1">
    <citation type="submission" date="2010-10" db="EMBL/GenBank/DDBJ databases">
        <title>The Genome Sequence of Prochlorococcus phage P-SSP6.</title>
        <authorList>
            <consortium name="The Broad Institute Genome Sequencing Platform"/>
            <person name="Henn M.R."/>
            <person name="Sullivan M.S."/>
            <person name="Osburne M.S."/>
            <person name="Levin J."/>
            <person name="Malboeuf C."/>
            <person name="Casali M."/>
            <person name="Russ C."/>
            <person name="Lennon N."/>
            <person name="Chapman S.B."/>
            <person name="Erlich R."/>
            <person name="Young S.K."/>
            <person name="Yandava C."/>
            <person name="Zeng Q."/>
            <person name="Alvarado L."/>
            <person name="Anderson S."/>
            <person name="Berlin A."/>
            <person name="Chen Z."/>
            <person name="Freedman E."/>
            <person name="Gellesch M."/>
            <person name="Goldberg J."/>
            <person name="Green L."/>
            <person name="Griggs A."/>
            <person name="Gujja S."/>
            <person name="Heilman E.R."/>
            <person name="Heiman D."/>
            <person name="Hollinger A."/>
            <person name="Howarth C."/>
            <person name="Larson L."/>
            <person name="Mehta T."/>
            <person name="Pearson M."/>
            <person name="Roberts A."/>
            <person name="Ryan E."/>
            <person name="Saif S."/>
            <person name="Shea T."/>
            <person name="Shenoy N."/>
            <person name="Sisk P."/>
            <person name="Stolte C."/>
            <person name="Sykes S."/>
            <person name="White J."/>
            <person name="Yu Q."/>
            <person name="Coleman M.L."/>
            <person name="Huang K.H."/>
            <person name="Weigele P.R."/>
            <person name="DeFrancesco A.S."/>
            <person name="Kern S.E."/>
            <person name="Thompson L.R."/>
            <person name="Fu R."/>
            <person name="Hombeck B."/>
            <person name="Chisholm S.W."/>
            <person name="Haas B."/>
            <person name="Nusbaum C."/>
            <person name="Birren B."/>
        </authorList>
    </citation>
    <scope>NUCLEOTIDE SEQUENCE [LARGE SCALE GENOMIC DNA]</scope>
    <source>
        <strain evidence="1">P-SSP6</strain>
    </source>
</reference>